<dbReference type="STRING" id="66969.Lwal_0887"/>
<gene>
    <name evidence="1" type="ORF">Lwal_0887</name>
</gene>
<dbReference type="RefSeq" id="WP_058479700.1">
    <property type="nucleotide sequence ID" value="NZ_CAAAIQ010000009.1"/>
</dbReference>
<proteinExistence type="predicted"/>
<dbReference type="Proteomes" id="UP000054729">
    <property type="component" value="Unassembled WGS sequence"/>
</dbReference>
<evidence type="ECO:0000313" key="2">
    <source>
        <dbReference type="Proteomes" id="UP000054729"/>
    </source>
</evidence>
<accession>A0A0W1AM32</accession>
<reference evidence="1 2" key="1">
    <citation type="submission" date="2015-11" db="EMBL/GenBank/DDBJ databases">
        <title>Genomic analysis of 38 Legionella species identifies large and diverse effector repertoires.</title>
        <authorList>
            <person name="Burstein D."/>
            <person name="Amaro F."/>
            <person name="Zusman T."/>
            <person name="Lifshitz Z."/>
            <person name="Cohen O."/>
            <person name="Gilbert J.A."/>
            <person name="Pupko T."/>
            <person name="Shuman H.A."/>
            <person name="Segal G."/>
        </authorList>
    </citation>
    <scope>NUCLEOTIDE SEQUENCE [LARGE SCALE GENOMIC DNA]</scope>
    <source>
        <strain evidence="1 2">ATCC 51914</strain>
    </source>
</reference>
<evidence type="ECO:0008006" key="3">
    <source>
        <dbReference type="Google" id="ProtNLM"/>
    </source>
</evidence>
<organism evidence="1 2">
    <name type="scientific">Legionella waltersii</name>
    <dbReference type="NCBI Taxonomy" id="66969"/>
    <lineage>
        <taxon>Bacteria</taxon>
        <taxon>Pseudomonadati</taxon>
        <taxon>Pseudomonadota</taxon>
        <taxon>Gammaproteobacteria</taxon>
        <taxon>Legionellales</taxon>
        <taxon>Legionellaceae</taxon>
        <taxon>Legionella</taxon>
    </lineage>
</organism>
<comment type="caution">
    <text evidence="1">The sequence shown here is derived from an EMBL/GenBank/DDBJ whole genome shotgun (WGS) entry which is preliminary data.</text>
</comment>
<dbReference type="AlphaFoldDB" id="A0A0W1AM32"/>
<protein>
    <recommendedName>
        <fullName evidence="3">Integrase</fullName>
    </recommendedName>
</protein>
<evidence type="ECO:0000313" key="1">
    <source>
        <dbReference type="EMBL" id="KTD82410.1"/>
    </source>
</evidence>
<name>A0A0W1AM32_9GAMM</name>
<sequence length="66" mass="7869">MKLSELIEQYINYRKSLGEKFKTNEMYLKSFCKTMGELATIENITEKEINHFSLRRFSTHNLSMVC</sequence>
<dbReference type="PATRIC" id="fig|66969.6.peg.962"/>
<dbReference type="EMBL" id="LNZB01000015">
    <property type="protein sequence ID" value="KTD82410.1"/>
    <property type="molecule type" value="Genomic_DNA"/>
</dbReference>
<keyword evidence="2" id="KW-1185">Reference proteome</keyword>